<keyword evidence="1" id="KW-1133">Transmembrane helix</keyword>
<keyword evidence="1" id="KW-0472">Membrane</keyword>
<sequence length="213" mass="24516">MINESEKNHFFKTKGKMEKTAYIRFNLAERMDRYEKGSVIFSALLSVYLICSSVALFANGNLASSADGHAVTLIGIIASVSLLVVNLLDNAEGRALHAREMRESAQKILEIVSRMDCELVSSAPDSDNLKGFVGEYHSAIERQGQNHQAWDNELYETLEGMRRDGFFSRLWFYFWHKYLWSKRLLLDWWLYLLILGICAIGFYFLFLRAIGYS</sequence>
<evidence type="ECO:0000313" key="3">
    <source>
        <dbReference type="EMBL" id="CUI01121.1"/>
    </source>
</evidence>
<proteinExistence type="predicted"/>
<reference evidence="3 4" key="1">
    <citation type="submission" date="2015-09" db="EMBL/GenBank/DDBJ databases">
        <authorList>
            <consortium name="Swine Surveillance"/>
        </authorList>
    </citation>
    <scope>NUCLEOTIDE SEQUENCE [LARGE SCALE GENOMIC DNA]</scope>
    <source>
        <strain evidence="3 4">CECT 8399</strain>
    </source>
</reference>
<keyword evidence="1" id="KW-0812">Transmembrane</keyword>
<gene>
    <name evidence="3" type="ORF">PHA8399_03262</name>
</gene>
<feature type="domain" description="SMODS and SLOG-associating 2TM effector" evidence="2">
    <location>
        <begin position="12"/>
        <end position="204"/>
    </location>
</feature>
<dbReference type="EMBL" id="CYSR01000030">
    <property type="protein sequence ID" value="CUI01121.1"/>
    <property type="molecule type" value="Genomic_DNA"/>
</dbReference>
<dbReference type="Pfam" id="PF18160">
    <property type="entry name" value="SLATT_5"/>
    <property type="match status" value="1"/>
</dbReference>
<protein>
    <recommendedName>
        <fullName evidence="2">SMODS and SLOG-associating 2TM effector domain-containing protein</fullName>
    </recommendedName>
</protein>
<feature type="transmembrane region" description="Helical" evidence="1">
    <location>
        <begin position="188"/>
        <end position="210"/>
    </location>
</feature>
<dbReference type="InterPro" id="IPR041115">
    <property type="entry name" value="SLATT_5"/>
</dbReference>
<dbReference type="AlphaFoldDB" id="A0A0P1HRR6"/>
<dbReference type="Proteomes" id="UP000051326">
    <property type="component" value="Unassembled WGS sequence"/>
</dbReference>
<dbReference type="NCBIfam" id="NF033631">
    <property type="entry name" value="SLATT_5"/>
    <property type="match status" value="1"/>
</dbReference>
<organism evidence="3 4">
    <name type="scientific">Leisingera aquaemixtae</name>
    <dbReference type="NCBI Taxonomy" id="1396826"/>
    <lineage>
        <taxon>Bacteria</taxon>
        <taxon>Pseudomonadati</taxon>
        <taxon>Pseudomonadota</taxon>
        <taxon>Alphaproteobacteria</taxon>
        <taxon>Rhodobacterales</taxon>
        <taxon>Roseobacteraceae</taxon>
        <taxon>Leisingera</taxon>
    </lineage>
</organism>
<accession>A0A0P1HRR6</accession>
<evidence type="ECO:0000313" key="4">
    <source>
        <dbReference type="Proteomes" id="UP000051326"/>
    </source>
</evidence>
<name>A0A0P1HRR6_9RHOB</name>
<evidence type="ECO:0000256" key="1">
    <source>
        <dbReference type="SAM" id="Phobius"/>
    </source>
</evidence>
<dbReference type="RefSeq" id="WP_145977055.1">
    <property type="nucleotide sequence ID" value="NZ_CYSR01000030.1"/>
</dbReference>
<evidence type="ECO:0000259" key="2">
    <source>
        <dbReference type="Pfam" id="PF18160"/>
    </source>
</evidence>
<feature type="transmembrane region" description="Helical" evidence="1">
    <location>
        <begin position="70"/>
        <end position="88"/>
    </location>
</feature>
<feature type="transmembrane region" description="Helical" evidence="1">
    <location>
        <begin position="39"/>
        <end position="58"/>
    </location>
</feature>